<comment type="catalytic activity">
    <reaction evidence="1 18">
        <text>[protein]-peptidylproline (omega=180) = [protein]-peptidylproline (omega=0)</text>
        <dbReference type="Rhea" id="RHEA:16237"/>
        <dbReference type="Rhea" id="RHEA-COMP:10747"/>
        <dbReference type="Rhea" id="RHEA-COMP:10748"/>
        <dbReference type="ChEBI" id="CHEBI:83833"/>
        <dbReference type="ChEBI" id="CHEBI:83834"/>
        <dbReference type="EC" id="5.2.1.8"/>
    </reaction>
</comment>
<keyword evidence="10" id="KW-0677">Repeat</keyword>
<evidence type="ECO:0000256" key="17">
    <source>
        <dbReference type="ARBA" id="ARBA00023242"/>
    </source>
</evidence>
<dbReference type="PROSITE" id="PS50005">
    <property type="entry name" value="TPR"/>
    <property type="match status" value="2"/>
</dbReference>
<evidence type="ECO:0000256" key="19">
    <source>
        <dbReference type="PROSITE-ProRule" id="PRU00339"/>
    </source>
</evidence>
<keyword evidence="13 18" id="KW-0697">Rotamase</keyword>
<dbReference type="InterPro" id="IPR019734">
    <property type="entry name" value="TPR_rpt"/>
</dbReference>
<feature type="repeat" description="TPR" evidence="19">
    <location>
        <begin position="270"/>
        <end position="303"/>
    </location>
</feature>
<evidence type="ECO:0000256" key="9">
    <source>
        <dbReference type="ARBA" id="ARBA00022701"/>
    </source>
</evidence>
<dbReference type="InterPro" id="IPR011990">
    <property type="entry name" value="TPR-like_helical_dom_sf"/>
</dbReference>
<evidence type="ECO:0000256" key="3">
    <source>
        <dbReference type="ARBA" id="ARBA00004173"/>
    </source>
</evidence>
<accession>A0A481SYP7</accession>
<evidence type="ECO:0000256" key="11">
    <source>
        <dbReference type="ARBA" id="ARBA00022803"/>
    </source>
</evidence>
<evidence type="ECO:0000256" key="15">
    <source>
        <dbReference type="ARBA" id="ARBA00023212"/>
    </source>
</evidence>
<evidence type="ECO:0000256" key="4">
    <source>
        <dbReference type="ARBA" id="ARBA00004245"/>
    </source>
</evidence>
<keyword evidence="6" id="KW-0488">Methylation</keyword>
<dbReference type="SMART" id="SM00028">
    <property type="entry name" value="TPR"/>
    <property type="match status" value="3"/>
</dbReference>
<evidence type="ECO:0000256" key="5">
    <source>
        <dbReference type="ARBA" id="ARBA00004514"/>
    </source>
</evidence>
<reference evidence="22" key="1">
    <citation type="journal article" date="2019" name="Sci. Rep.">
        <title>No signal of deleterious mutation accumulation in conserved gene sequences of extant asexual hexapods.</title>
        <authorList>
            <person name="Brandt A."/>
            <person name="Bast J."/>
            <person name="Scheu S."/>
            <person name="Meusemann K."/>
            <person name="Donath A."/>
            <person name="Schuette K."/>
            <person name="Machida R."/>
            <person name="Kraaijeveld K."/>
        </authorList>
    </citation>
    <scope>NUCLEOTIDE SEQUENCE</scope>
    <source>
        <strain evidence="22">OG2874</strain>
    </source>
</reference>
<keyword evidence="16 18" id="KW-0413">Isomerase</keyword>
<evidence type="ECO:0000256" key="2">
    <source>
        <dbReference type="ARBA" id="ARBA00004123"/>
    </source>
</evidence>
<evidence type="ECO:0000256" key="7">
    <source>
        <dbReference type="ARBA" id="ARBA00022490"/>
    </source>
</evidence>
<dbReference type="PANTHER" id="PTHR46512:SF9">
    <property type="entry name" value="PEPTIDYLPROLYL ISOMERASE"/>
    <property type="match status" value="1"/>
</dbReference>
<evidence type="ECO:0000256" key="18">
    <source>
        <dbReference type="PROSITE-ProRule" id="PRU00277"/>
    </source>
</evidence>
<evidence type="ECO:0000256" key="14">
    <source>
        <dbReference type="ARBA" id="ARBA00023128"/>
    </source>
</evidence>
<dbReference type="InterPro" id="IPR001179">
    <property type="entry name" value="PPIase_FKBP_dom"/>
</dbReference>
<dbReference type="FunFam" id="3.10.50.40:FF:000006">
    <property type="entry name" value="Peptidyl-prolyl cis-trans isomerase"/>
    <property type="match status" value="1"/>
</dbReference>
<evidence type="ECO:0000256" key="12">
    <source>
        <dbReference type="ARBA" id="ARBA00022990"/>
    </source>
</evidence>
<keyword evidence="15" id="KW-0206">Cytoskeleton</keyword>
<feature type="domain" description="PPIase FKBP-type" evidence="21">
    <location>
        <begin position="50"/>
        <end position="138"/>
    </location>
</feature>
<dbReference type="FunFam" id="1.25.40.10:FF:000008">
    <property type="entry name" value="Peptidylprolyl isomerase"/>
    <property type="match status" value="1"/>
</dbReference>
<evidence type="ECO:0000259" key="21">
    <source>
        <dbReference type="PROSITE" id="PS50059"/>
    </source>
</evidence>
<dbReference type="GO" id="GO:0005739">
    <property type="term" value="C:mitochondrion"/>
    <property type="evidence" value="ECO:0007669"/>
    <property type="project" value="UniProtKB-SubCell"/>
</dbReference>
<name>A0A481SYP7_9INSE</name>
<feature type="domain" description="PPIase FKBP-type" evidence="21">
    <location>
        <begin position="167"/>
        <end position="253"/>
    </location>
</feature>
<evidence type="ECO:0000256" key="13">
    <source>
        <dbReference type="ARBA" id="ARBA00023110"/>
    </source>
</evidence>
<keyword evidence="8" id="KW-0597">Phosphoprotein</keyword>
<evidence type="ECO:0000256" key="6">
    <source>
        <dbReference type="ARBA" id="ARBA00022481"/>
    </source>
</evidence>
<keyword evidence="14" id="KW-0496">Mitochondrion</keyword>
<protein>
    <recommendedName>
        <fullName evidence="18">peptidylprolyl isomerase</fullName>
        <ecNumber evidence="18">5.2.1.8</ecNumber>
    </recommendedName>
</protein>
<dbReference type="Gene3D" id="1.25.40.10">
    <property type="entry name" value="Tetratricopeptide repeat domain"/>
    <property type="match status" value="1"/>
</dbReference>
<dbReference type="AlphaFoldDB" id="A0A481SYP7"/>
<comment type="subcellular location">
    <subcellularLocation>
        <location evidence="4">Cytoplasm</location>
        <location evidence="4">Cytoskeleton</location>
    </subcellularLocation>
    <subcellularLocation>
        <location evidence="5">Cytoplasm</location>
        <location evidence="5">Cytosol</location>
    </subcellularLocation>
    <subcellularLocation>
        <location evidence="3">Mitochondrion</location>
    </subcellularLocation>
    <subcellularLocation>
        <location evidence="2">Nucleus</location>
    </subcellularLocation>
</comment>
<keyword evidence="7" id="KW-0963">Cytoplasm</keyword>
<organism evidence="22">
    <name type="scientific">Nicoletia phytophila</name>
    <dbReference type="NCBI Taxonomy" id="1350298"/>
    <lineage>
        <taxon>Eukaryota</taxon>
        <taxon>Metazoa</taxon>
        <taxon>Ecdysozoa</taxon>
        <taxon>Arthropoda</taxon>
        <taxon>Hexapoda</taxon>
        <taxon>Insecta</taxon>
        <taxon>Zygentoma</taxon>
        <taxon>Nicoletiidae</taxon>
        <taxon>Nicoletia</taxon>
    </lineage>
</organism>
<feature type="region of interest" description="Disordered" evidence="20">
    <location>
        <begin position="1"/>
        <end position="30"/>
    </location>
</feature>
<dbReference type="Gene3D" id="3.10.50.40">
    <property type="match status" value="2"/>
</dbReference>
<keyword evidence="9" id="KW-0493">Microtubule</keyword>
<dbReference type="GO" id="GO:0003755">
    <property type="term" value="F:peptidyl-prolyl cis-trans isomerase activity"/>
    <property type="evidence" value="ECO:0007669"/>
    <property type="project" value="UniProtKB-KW"/>
</dbReference>
<dbReference type="InterPro" id="IPR046357">
    <property type="entry name" value="PPIase_dom_sf"/>
</dbReference>
<evidence type="ECO:0000313" key="22">
    <source>
        <dbReference type="EMBL" id="QBH73893.1"/>
    </source>
</evidence>
<keyword evidence="12" id="KW-0007">Acetylation</keyword>
<dbReference type="SUPFAM" id="SSF54534">
    <property type="entry name" value="FKBP-like"/>
    <property type="match status" value="2"/>
</dbReference>
<keyword evidence="11 19" id="KW-0802">TPR repeat</keyword>
<dbReference type="FunFam" id="3.10.50.40:FF:000013">
    <property type="entry name" value="Peptidylprolyl isomerase"/>
    <property type="match status" value="1"/>
</dbReference>
<sequence>MASDGESPVETMDAAFTPSPNAVDISPDKDGGVLKEIIQEGVGDETPMSGNKVTVHYTGRLTDGTKFDSSKDRGEPFEFNLGKGNVIKAWDIGVATMKKGEVSLLTCKPEYAYGKNGSPPKIPGDSILIFEIEMIDWRGEDLSAKKDEGIIRYQITKGEGTRTPNEGAIVEAHITGKYAGQVFEDREVSFPIGEGCEHGICEGLERAMEKLKKGEKSRIVLKPKYAFKEQGKPEFNVPGNAEVEYEVEMKNFEKAKESWELDSDEKLEQAKFFKEKGTNYFKLEKYTLALKMYKKIIRFLEHESGFEGEKETERKTVLLAGHLNAAMCHLKLQEHVDAKEQCEKALAIDSKSEKGLFRRGQSYLEMGEPELAKSDFEAVLELQPQNKAASNSIILCNKKLKEQKAKEKMIYANMFEKFAKIDNEKEEAERRNQPDVMKTLGEWGDDEKENKGDKELSDFERENPNIVMLNSTDDFKGM</sequence>
<feature type="repeat" description="TPR" evidence="19">
    <location>
        <begin position="353"/>
        <end position="386"/>
    </location>
</feature>
<evidence type="ECO:0000256" key="20">
    <source>
        <dbReference type="SAM" id="MobiDB-lite"/>
    </source>
</evidence>
<evidence type="ECO:0000256" key="10">
    <source>
        <dbReference type="ARBA" id="ARBA00022737"/>
    </source>
</evidence>
<dbReference type="SUPFAM" id="SSF48452">
    <property type="entry name" value="TPR-like"/>
    <property type="match status" value="1"/>
</dbReference>
<dbReference type="InterPro" id="IPR013105">
    <property type="entry name" value="TPR_2"/>
</dbReference>
<dbReference type="PROSITE" id="PS50059">
    <property type="entry name" value="FKBP_PPIASE"/>
    <property type="match status" value="2"/>
</dbReference>
<dbReference type="Pfam" id="PF00254">
    <property type="entry name" value="FKBP_C"/>
    <property type="match status" value="2"/>
</dbReference>
<feature type="region of interest" description="Disordered" evidence="20">
    <location>
        <begin position="425"/>
        <end position="461"/>
    </location>
</feature>
<dbReference type="PANTHER" id="PTHR46512">
    <property type="entry name" value="PEPTIDYLPROLYL ISOMERASE"/>
    <property type="match status" value="1"/>
</dbReference>
<evidence type="ECO:0000256" key="16">
    <source>
        <dbReference type="ARBA" id="ARBA00023235"/>
    </source>
</evidence>
<dbReference type="GO" id="GO:0005634">
    <property type="term" value="C:nucleus"/>
    <property type="evidence" value="ECO:0007669"/>
    <property type="project" value="UniProtKB-SubCell"/>
</dbReference>
<evidence type="ECO:0000256" key="8">
    <source>
        <dbReference type="ARBA" id="ARBA00022553"/>
    </source>
</evidence>
<keyword evidence="17" id="KW-0539">Nucleus</keyword>
<dbReference type="InterPro" id="IPR050754">
    <property type="entry name" value="FKBP4/5/8-like"/>
</dbReference>
<proteinExistence type="evidence at transcript level"/>
<dbReference type="EMBL" id="MH799734">
    <property type="protein sequence ID" value="QBH73893.1"/>
    <property type="molecule type" value="mRNA"/>
</dbReference>
<dbReference type="GO" id="GO:0005829">
    <property type="term" value="C:cytosol"/>
    <property type="evidence" value="ECO:0007669"/>
    <property type="project" value="UniProtKB-SubCell"/>
</dbReference>
<evidence type="ECO:0000256" key="1">
    <source>
        <dbReference type="ARBA" id="ARBA00000971"/>
    </source>
</evidence>
<feature type="compositionally biased region" description="Basic and acidic residues" evidence="20">
    <location>
        <begin position="448"/>
        <end position="461"/>
    </location>
</feature>
<dbReference type="EC" id="5.2.1.8" evidence="18"/>
<dbReference type="GO" id="GO:0005874">
    <property type="term" value="C:microtubule"/>
    <property type="evidence" value="ECO:0007669"/>
    <property type="project" value="UniProtKB-KW"/>
</dbReference>
<dbReference type="Pfam" id="PF07719">
    <property type="entry name" value="TPR_2"/>
    <property type="match status" value="1"/>
</dbReference>